<gene>
    <name evidence="2" type="ORF">VOLCADRAFT_96556</name>
</gene>
<name>D8UAE8_VOLCA</name>
<proteinExistence type="predicted"/>
<dbReference type="EMBL" id="GL378374">
    <property type="protein sequence ID" value="EFJ43305.1"/>
    <property type="molecule type" value="Genomic_DNA"/>
</dbReference>
<feature type="signal peptide" evidence="1">
    <location>
        <begin position="1"/>
        <end position="22"/>
    </location>
</feature>
<evidence type="ECO:0000313" key="2">
    <source>
        <dbReference type="EMBL" id="EFJ43305.1"/>
    </source>
</evidence>
<dbReference type="PANTHER" id="PTHR11319">
    <property type="entry name" value="G PROTEIN-COUPLED RECEPTOR-RELATED"/>
    <property type="match status" value="1"/>
</dbReference>
<reference evidence="2 3" key="1">
    <citation type="journal article" date="2010" name="Science">
        <title>Genomic analysis of organismal complexity in the multicellular green alga Volvox carteri.</title>
        <authorList>
            <person name="Prochnik S.E."/>
            <person name="Umen J."/>
            <person name="Nedelcu A.M."/>
            <person name="Hallmann A."/>
            <person name="Miller S.M."/>
            <person name="Nishii I."/>
            <person name="Ferris P."/>
            <person name="Kuo A."/>
            <person name="Mitros T."/>
            <person name="Fritz-Laylin L.K."/>
            <person name="Hellsten U."/>
            <person name="Chapman J."/>
            <person name="Simakov O."/>
            <person name="Rensing S.A."/>
            <person name="Terry A."/>
            <person name="Pangilinan J."/>
            <person name="Kapitonov V."/>
            <person name="Jurka J."/>
            <person name="Salamov A."/>
            <person name="Shapiro H."/>
            <person name="Schmutz J."/>
            <person name="Grimwood J."/>
            <person name="Lindquist E."/>
            <person name="Lucas S."/>
            <person name="Grigoriev I.V."/>
            <person name="Schmitt R."/>
            <person name="Kirk D."/>
            <person name="Rokhsar D.S."/>
        </authorList>
    </citation>
    <scope>NUCLEOTIDE SEQUENCE [LARGE SCALE GENOMIC DNA]</scope>
    <source>
        <strain evidence="3">f. Nagariensis / Eve</strain>
    </source>
</reference>
<keyword evidence="1" id="KW-0732">Signal</keyword>
<dbReference type="InParanoid" id="D8UAE8"/>
<evidence type="ECO:0000256" key="1">
    <source>
        <dbReference type="SAM" id="SignalP"/>
    </source>
</evidence>
<dbReference type="OrthoDB" id="548080at2759"/>
<dbReference type="AlphaFoldDB" id="D8UAE8"/>
<organism evidence="3">
    <name type="scientific">Volvox carteri f. nagariensis</name>
    <dbReference type="NCBI Taxonomy" id="3068"/>
    <lineage>
        <taxon>Eukaryota</taxon>
        <taxon>Viridiplantae</taxon>
        <taxon>Chlorophyta</taxon>
        <taxon>core chlorophytes</taxon>
        <taxon>Chlorophyceae</taxon>
        <taxon>CS clade</taxon>
        <taxon>Chlamydomonadales</taxon>
        <taxon>Volvocaceae</taxon>
        <taxon>Volvox</taxon>
    </lineage>
</organism>
<dbReference type="Proteomes" id="UP000001058">
    <property type="component" value="Unassembled WGS sequence"/>
</dbReference>
<protein>
    <recommendedName>
        <fullName evidence="4">Right handed beta helix domain-containing protein</fullName>
    </recommendedName>
</protein>
<dbReference type="KEGG" id="vcn:VOLCADRAFT_96556"/>
<accession>D8UAE8</accession>
<feature type="chain" id="PRO_5003124323" description="Right handed beta helix domain-containing protein" evidence="1">
    <location>
        <begin position="23"/>
        <end position="994"/>
    </location>
</feature>
<evidence type="ECO:0008006" key="4">
    <source>
        <dbReference type="Google" id="ProtNLM"/>
    </source>
</evidence>
<dbReference type="RefSeq" id="XP_002955665.1">
    <property type="nucleotide sequence ID" value="XM_002955619.1"/>
</dbReference>
<dbReference type="PANTHER" id="PTHR11319:SF35">
    <property type="entry name" value="OUTER MEMBRANE PROTEIN PMPC-RELATED"/>
    <property type="match status" value="1"/>
</dbReference>
<evidence type="ECO:0000313" key="3">
    <source>
        <dbReference type="Proteomes" id="UP000001058"/>
    </source>
</evidence>
<keyword evidence="3" id="KW-1185">Reference proteome</keyword>
<dbReference type="GeneID" id="9626464"/>
<sequence>MRTFMFLLLLLFVAQQQHLSNAQTLQPIHTCSIVLRGASGFVEGSFSLAEFRLHCWWGDQTGTDTIDATNSSTDAAVKVQLGRNLLVSLKRSGGIPDLSGVQSDWSAAARPFTAISWDDDPYHDPYDNAYRSVMSEDWGLDIVNVPHLQLVDSVVSGIPLSSVGPLLQILNCSTLTTRNVTLEALHRPPGEAAYGAVRVTGLQSATFDGIRCSDVRDALGWACLLLEARPNAAVFIQGSLFVNNSVEFYHGVESSPRPLSNGGQPSTVAELQVAYPSPVYASYDNGVPTSSISEELPLHAVLCTEDDDNSPPFTGYGAILIIYQLDDKSLCNLEHPPGSAEINAIVVLERTVLSYNRGGCGAGISMRSPFAYEAVPECSVNRHVLVILRNSSITSNTADMHGGGIHYRDGWGGTVHLTIDEGSILSLNSAVTQGGGAALQGSHIGNVTISNTTVSYNKANNGGGLFFYAYGNLTTIRVSNSNLSYNNASSSGGAIWAKATTGPIGSILVNDGSILRGNKAVSGNGGAISLSIGGKSTSLKSLVVDGVSILSQNQAGHHGGAIFVEGQGNCSTTTNVLLGGGSELIDNWASGGNGGAMYLSICRLRSLSVVNASISKNMARCFHAFDHCDGDGGGIYAFFQDFPAGGISIREQAVLANNTALRHGGAMYIASQPGGEDSDRFPGNFSLDSSILTGNTAITGNGGAICVDIQADLSAVELSNTILKNNAAVCYDSDVLDGEFPDVLVRTSSGNDSTLNAGCSGGAMYLGMSSMKNPLLITGGSFLVNNSAQRHGGAIFVPERTQHPGLIVSGGSNVSYNMAGARGGAILLQPLLSADWPFQGYTLLFDMNSVASYNRAAYGGFLYMYGTGIDTQLRIDGSDFIGNSAVYDGGAIYMMLAPLDFQPSLNAIVERGSTVALNIAQGQGGAFYLQTHRSLNLTITGASDVSSNWAMSDGGGIYATVTGGGVEGVLVGGSSILSNNTALFGHGGALAIEV</sequence>